<organism evidence="4 5">
    <name type="scientific">Candidatus Iainarchaeum sp</name>
    <dbReference type="NCBI Taxonomy" id="3101447"/>
    <lineage>
        <taxon>Archaea</taxon>
        <taxon>Candidatus Iainarchaeota</taxon>
        <taxon>Candidatus Iainarchaeia</taxon>
        <taxon>Candidatus Iainarchaeales</taxon>
        <taxon>Candidatus Iainarchaeaceae</taxon>
        <taxon>Candidatus Iainarchaeum</taxon>
    </lineage>
</organism>
<keyword evidence="3" id="KW-0808">Transferase</keyword>
<keyword evidence="1" id="KW-0479">Metal-binding</keyword>
<protein>
    <submittedName>
        <fullName evidence="4">Polyprenyl synthetase family protein</fullName>
    </submittedName>
</protein>
<comment type="similarity">
    <text evidence="3">Belongs to the FPP/GGPP synthase family.</text>
</comment>
<evidence type="ECO:0000256" key="2">
    <source>
        <dbReference type="ARBA" id="ARBA00022842"/>
    </source>
</evidence>
<sequence length="351" mass="38772">MQLEAFLKSTALEVNAQLESFFPRGLTDGWIAANLGKPKFVVDLGASQKSMVEPIWEFLSRGGKRWRPALMILATEAVGGRKKDALPFTVMPELAHNGSIIIDDVEDRSTLRRGKPCTHIIYGTDIAINAGTALYLIPLAKLFANSRVPAAKKAQMYDNYAVELLRLSFGQALDIHWHHGNGVPTEDQYLQMCYYKTGTLARLAVSLGAILGGASKSQLDALGEFAGSIGVAFQIQDDILNILPQNDLWGKELGDDINEGKRTLLVIHALKTLSPEKASRLMEILDAKQNSKSEVSEAISLLLECGSVEYARKVAKDLVMKSWKKLDPKLKDSRAKAMLKEFADYLIERKI</sequence>
<dbReference type="GO" id="GO:0004659">
    <property type="term" value="F:prenyltransferase activity"/>
    <property type="evidence" value="ECO:0007669"/>
    <property type="project" value="InterPro"/>
</dbReference>
<dbReference type="InterPro" id="IPR008949">
    <property type="entry name" value="Isoprenoid_synthase_dom_sf"/>
</dbReference>
<dbReference type="GO" id="GO:0008299">
    <property type="term" value="P:isoprenoid biosynthetic process"/>
    <property type="evidence" value="ECO:0007669"/>
    <property type="project" value="InterPro"/>
</dbReference>
<dbReference type="AlphaFoldDB" id="A0A8T3YN02"/>
<dbReference type="InterPro" id="IPR000092">
    <property type="entry name" value="Polyprenyl_synt"/>
</dbReference>
<evidence type="ECO:0000256" key="1">
    <source>
        <dbReference type="ARBA" id="ARBA00022723"/>
    </source>
</evidence>
<keyword evidence="2" id="KW-0460">Magnesium</keyword>
<dbReference type="PANTHER" id="PTHR12001">
    <property type="entry name" value="GERANYLGERANYL PYROPHOSPHATE SYNTHASE"/>
    <property type="match status" value="1"/>
</dbReference>
<dbReference type="GO" id="GO:0046872">
    <property type="term" value="F:metal ion binding"/>
    <property type="evidence" value="ECO:0007669"/>
    <property type="project" value="UniProtKB-KW"/>
</dbReference>
<evidence type="ECO:0000313" key="5">
    <source>
        <dbReference type="Proteomes" id="UP000732298"/>
    </source>
</evidence>
<dbReference type="EMBL" id="JACQPB010000034">
    <property type="protein sequence ID" value="MBI4210408.1"/>
    <property type="molecule type" value="Genomic_DNA"/>
</dbReference>
<comment type="caution">
    <text evidence="4">The sequence shown here is derived from an EMBL/GenBank/DDBJ whole genome shotgun (WGS) entry which is preliminary data.</text>
</comment>
<dbReference type="Pfam" id="PF00348">
    <property type="entry name" value="polyprenyl_synt"/>
    <property type="match status" value="1"/>
</dbReference>
<dbReference type="CDD" id="cd00685">
    <property type="entry name" value="Trans_IPPS_HT"/>
    <property type="match status" value="1"/>
</dbReference>
<dbReference type="InterPro" id="IPR033749">
    <property type="entry name" value="Polyprenyl_synt_CS"/>
</dbReference>
<dbReference type="Proteomes" id="UP000732298">
    <property type="component" value="Unassembled WGS sequence"/>
</dbReference>
<dbReference type="SUPFAM" id="SSF48576">
    <property type="entry name" value="Terpenoid synthases"/>
    <property type="match status" value="1"/>
</dbReference>
<dbReference type="PANTHER" id="PTHR12001:SF44">
    <property type="entry name" value="GERANYLGERANYL PYROPHOSPHATE SYNTHASE"/>
    <property type="match status" value="1"/>
</dbReference>
<accession>A0A8T3YN02</accession>
<gene>
    <name evidence="4" type="ORF">HY544_02800</name>
</gene>
<dbReference type="SFLD" id="SFLDS00005">
    <property type="entry name" value="Isoprenoid_Synthase_Type_I"/>
    <property type="match status" value="1"/>
</dbReference>
<reference evidence="4" key="1">
    <citation type="submission" date="2020-07" db="EMBL/GenBank/DDBJ databases">
        <title>Huge and variable diversity of episymbiotic CPR bacteria and DPANN archaea in groundwater ecosystems.</title>
        <authorList>
            <person name="He C.Y."/>
            <person name="Keren R."/>
            <person name="Whittaker M."/>
            <person name="Farag I.F."/>
            <person name="Doudna J."/>
            <person name="Cate J.H.D."/>
            <person name="Banfield J.F."/>
        </authorList>
    </citation>
    <scope>NUCLEOTIDE SEQUENCE</scope>
    <source>
        <strain evidence="4">NC_groundwater_1296_Ag_S-0.2um_52_80</strain>
    </source>
</reference>
<proteinExistence type="inferred from homology"/>
<dbReference type="PROSITE" id="PS00444">
    <property type="entry name" value="POLYPRENYL_SYNTHASE_2"/>
    <property type="match status" value="1"/>
</dbReference>
<evidence type="ECO:0000256" key="3">
    <source>
        <dbReference type="RuleBase" id="RU004466"/>
    </source>
</evidence>
<evidence type="ECO:0000313" key="4">
    <source>
        <dbReference type="EMBL" id="MBI4210408.1"/>
    </source>
</evidence>
<name>A0A8T3YN02_9ARCH</name>
<dbReference type="PROSITE" id="PS00723">
    <property type="entry name" value="POLYPRENYL_SYNTHASE_1"/>
    <property type="match status" value="1"/>
</dbReference>
<dbReference type="Gene3D" id="1.10.600.10">
    <property type="entry name" value="Farnesyl Diphosphate Synthase"/>
    <property type="match status" value="1"/>
</dbReference>
<dbReference type="SFLD" id="SFLDG01017">
    <property type="entry name" value="Polyprenyl_Transferase_Like"/>
    <property type="match status" value="1"/>
</dbReference>